<dbReference type="InterPro" id="IPR036249">
    <property type="entry name" value="Thioredoxin-like_sf"/>
</dbReference>
<protein>
    <submittedName>
        <fullName evidence="1">KaiB domain</fullName>
    </submittedName>
</protein>
<sequence>MKRITVFHKEHCQPCRLTSIMLRKLGALYDLHPLDDGSEGAEAALARAKALGLTAAPIVELRDEEGEIVRTVSGYNPKALREIAEAA</sequence>
<name>A0A8S5L6W3_9CAUD</name>
<dbReference type="Gene3D" id="3.40.30.10">
    <property type="entry name" value="Glutaredoxin"/>
    <property type="match status" value="1"/>
</dbReference>
<evidence type="ECO:0000313" key="1">
    <source>
        <dbReference type="EMBL" id="DAD65647.1"/>
    </source>
</evidence>
<reference evidence="1" key="1">
    <citation type="journal article" date="2021" name="Proc. Natl. Acad. Sci. U.S.A.">
        <title>A Catalog of Tens of Thousands of Viruses from Human Metagenomes Reveals Hidden Associations with Chronic Diseases.</title>
        <authorList>
            <person name="Tisza M.J."/>
            <person name="Buck C.B."/>
        </authorList>
    </citation>
    <scope>NUCLEOTIDE SEQUENCE</scope>
    <source>
        <strain evidence="1">Ct45W1</strain>
    </source>
</reference>
<dbReference type="EMBL" id="BK014646">
    <property type="protein sequence ID" value="DAD65647.1"/>
    <property type="molecule type" value="Genomic_DNA"/>
</dbReference>
<proteinExistence type="predicted"/>
<accession>A0A8S5L6W3</accession>
<organism evidence="1">
    <name type="scientific">Siphoviridae sp. ct45W1</name>
    <dbReference type="NCBI Taxonomy" id="2823562"/>
    <lineage>
        <taxon>Viruses</taxon>
        <taxon>Duplodnaviria</taxon>
        <taxon>Heunggongvirae</taxon>
        <taxon>Uroviricota</taxon>
        <taxon>Caudoviricetes</taxon>
    </lineage>
</organism>
<dbReference type="SUPFAM" id="SSF52833">
    <property type="entry name" value="Thioredoxin-like"/>
    <property type="match status" value="1"/>
</dbReference>